<feature type="compositionally biased region" description="Basic and acidic residues" evidence="1">
    <location>
        <begin position="88"/>
        <end position="98"/>
    </location>
</feature>
<proteinExistence type="predicted"/>
<dbReference type="PANTHER" id="PTHR33474">
    <property type="entry name" value="TRANSMEMBRANE PROTEIN"/>
    <property type="match status" value="1"/>
</dbReference>
<evidence type="ECO:0000256" key="1">
    <source>
        <dbReference type="SAM" id="MobiDB-lite"/>
    </source>
</evidence>
<evidence type="ECO:0000313" key="2">
    <source>
        <dbReference type="EMBL" id="KAK9129104.1"/>
    </source>
</evidence>
<gene>
    <name evidence="2" type="ORF">Syun_017901</name>
</gene>
<organism evidence="2 3">
    <name type="scientific">Stephania yunnanensis</name>
    <dbReference type="NCBI Taxonomy" id="152371"/>
    <lineage>
        <taxon>Eukaryota</taxon>
        <taxon>Viridiplantae</taxon>
        <taxon>Streptophyta</taxon>
        <taxon>Embryophyta</taxon>
        <taxon>Tracheophyta</taxon>
        <taxon>Spermatophyta</taxon>
        <taxon>Magnoliopsida</taxon>
        <taxon>Ranunculales</taxon>
        <taxon>Menispermaceae</taxon>
        <taxon>Menispermoideae</taxon>
        <taxon>Cissampelideae</taxon>
        <taxon>Stephania</taxon>
    </lineage>
</organism>
<dbReference type="AlphaFoldDB" id="A0AAP0J7S0"/>
<name>A0AAP0J7S0_9MAGN</name>
<feature type="region of interest" description="Disordered" evidence="1">
    <location>
        <begin position="79"/>
        <end position="98"/>
    </location>
</feature>
<protein>
    <submittedName>
        <fullName evidence="2">Uncharacterized protein</fullName>
    </submittedName>
</protein>
<evidence type="ECO:0000313" key="3">
    <source>
        <dbReference type="Proteomes" id="UP001420932"/>
    </source>
</evidence>
<reference evidence="2 3" key="1">
    <citation type="submission" date="2024-01" db="EMBL/GenBank/DDBJ databases">
        <title>Genome assemblies of Stephania.</title>
        <authorList>
            <person name="Yang L."/>
        </authorList>
    </citation>
    <scope>NUCLEOTIDE SEQUENCE [LARGE SCALE GENOMIC DNA]</scope>
    <source>
        <strain evidence="2">YNDBR</strain>
        <tissue evidence="2">Leaf</tissue>
    </source>
</reference>
<dbReference type="EMBL" id="JBBNAF010000007">
    <property type="protein sequence ID" value="KAK9129104.1"/>
    <property type="molecule type" value="Genomic_DNA"/>
</dbReference>
<keyword evidence="3" id="KW-1185">Reference proteome</keyword>
<dbReference type="Proteomes" id="UP001420932">
    <property type="component" value="Unassembled WGS sequence"/>
</dbReference>
<sequence length="98" mass="10768">MKQKAAFLRLLLLFLGFSYVLLSSLAIPLSRSLVIVDDVEDSSLQELMMGLHKNEENYAELVDGDLEGFVHGRMLGASDDYPGTGANNHHDPKPPGKL</sequence>
<comment type="caution">
    <text evidence="2">The sequence shown here is derived from an EMBL/GenBank/DDBJ whole genome shotgun (WGS) entry which is preliminary data.</text>
</comment>
<dbReference type="PANTHER" id="PTHR33474:SF28">
    <property type="entry name" value="OS01G0815400 PROTEIN"/>
    <property type="match status" value="1"/>
</dbReference>
<accession>A0AAP0J7S0</accession>